<dbReference type="PIRSF" id="PIRSF000521">
    <property type="entry name" value="Transaminase_4ab_Lys_Orn"/>
    <property type="match status" value="1"/>
</dbReference>
<organism evidence="9 10">
    <name type="scientific">Romanomermis culicivorax</name>
    <name type="common">Nematode worm</name>
    <dbReference type="NCBI Taxonomy" id="13658"/>
    <lineage>
        <taxon>Eukaryota</taxon>
        <taxon>Metazoa</taxon>
        <taxon>Ecdysozoa</taxon>
        <taxon>Nematoda</taxon>
        <taxon>Enoplea</taxon>
        <taxon>Dorylaimia</taxon>
        <taxon>Mermithida</taxon>
        <taxon>Mermithoidea</taxon>
        <taxon>Mermithidae</taxon>
        <taxon>Romanomermis</taxon>
    </lineage>
</organism>
<dbReference type="GO" id="GO:0005739">
    <property type="term" value="C:mitochondrion"/>
    <property type="evidence" value="ECO:0007669"/>
    <property type="project" value="TreeGrafter"/>
</dbReference>
<comment type="similarity">
    <text evidence="2 7">Belongs to the class-III pyridoxal-phosphate-dependent aminotransferase family.</text>
</comment>
<dbReference type="Proteomes" id="UP000887565">
    <property type="component" value="Unplaced"/>
</dbReference>
<evidence type="ECO:0000313" key="9">
    <source>
        <dbReference type="Proteomes" id="UP000887565"/>
    </source>
</evidence>
<dbReference type="FunFam" id="3.40.640.10:FF:000073">
    <property type="entry name" value="Probable 4-aminobutyrate aminotransferase"/>
    <property type="match status" value="1"/>
</dbReference>
<comment type="catalytic activity">
    <reaction evidence="6">
        <text>4-aminobutanoate + 2-oxoglutarate = succinate semialdehyde + L-glutamate</text>
        <dbReference type="Rhea" id="RHEA:23352"/>
        <dbReference type="ChEBI" id="CHEBI:16810"/>
        <dbReference type="ChEBI" id="CHEBI:29985"/>
        <dbReference type="ChEBI" id="CHEBI:57706"/>
        <dbReference type="ChEBI" id="CHEBI:59888"/>
        <dbReference type="EC" id="2.6.1.19"/>
    </reaction>
</comment>
<dbReference type="InterPro" id="IPR015422">
    <property type="entry name" value="PyrdxlP-dep_Trfase_small"/>
</dbReference>
<dbReference type="PANTHER" id="PTHR43206">
    <property type="entry name" value="AMINOTRANSFERASE"/>
    <property type="match status" value="1"/>
</dbReference>
<dbReference type="AlphaFoldDB" id="A0A915IKH9"/>
<proteinExistence type="inferred from homology"/>
<evidence type="ECO:0000256" key="3">
    <source>
        <dbReference type="ARBA" id="ARBA00022576"/>
    </source>
</evidence>
<evidence type="ECO:0000313" key="10">
    <source>
        <dbReference type="WBParaSite" id="nRc.2.0.1.t14516-RA"/>
    </source>
</evidence>
<accession>A0A915IKH9</accession>
<evidence type="ECO:0000256" key="7">
    <source>
        <dbReference type="RuleBase" id="RU003560"/>
    </source>
</evidence>
<comment type="cofactor">
    <cofactor evidence="1">
        <name>pyridoxal 5'-phosphate</name>
        <dbReference type="ChEBI" id="CHEBI:597326"/>
    </cofactor>
</comment>
<keyword evidence="9" id="KW-1185">Reference proteome</keyword>
<evidence type="ECO:0000256" key="1">
    <source>
        <dbReference type="ARBA" id="ARBA00001933"/>
    </source>
</evidence>
<dbReference type="OMA" id="GLMCAFD"/>
<keyword evidence="5 7" id="KW-0663">Pyridoxal phosphate</keyword>
<evidence type="ECO:0000256" key="4">
    <source>
        <dbReference type="ARBA" id="ARBA00022679"/>
    </source>
</evidence>
<sequence>MKRFASFRNGFVHSAVQKRTTRDFSSEPAGPVVKTKIPGPKSSALKNDLNRIQNSAGVNYFVDMEKSIGNYVADADGNYLLDAYMMIASMPLGYNHPAFQELLKKPEMMVPDFKDVLHLTRISVNKTRDHGKFSREDLESTMNNQPPGSPNLSMLSFQGGFHGRTLGCLSTTHSKPIHKLDIPAFDWPSAPFPCYKYPLKDHVSENTKEDEKCLAKVEELIHKWNNEKKQPVAGIIVEPIQAEGGDHHASTSFFKKLRALAKKNNCAMIVDEVQTGCGSTGRMWAHEYWELDDPPEIVTFSKKMLLGGYFYRDDMRVDEPFRIFNTWMGDPVKLSMLEIVVDVIKRERLLSRVNESGTKLLSGLEHLQTKYPSLIGNARAQGTFAAIDAASVESRAKLIDRALNKGLQLGVCGERAIRFRPALIFEQKHADVALNIIEDSLRGL</sequence>
<dbReference type="Pfam" id="PF00202">
    <property type="entry name" value="Aminotran_3"/>
    <property type="match status" value="2"/>
</dbReference>
<dbReference type="Gene3D" id="3.90.1150.10">
    <property type="entry name" value="Aspartate Aminotransferase, domain 1"/>
    <property type="match status" value="2"/>
</dbReference>
<dbReference type="GO" id="GO:0030170">
    <property type="term" value="F:pyridoxal phosphate binding"/>
    <property type="evidence" value="ECO:0007669"/>
    <property type="project" value="InterPro"/>
</dbReference>
<feature type="compositionally biased region" description="Polar residues" evidence="8">
    <location>
        <begin position="140"/>
        <end position="150"/>
    </location>
</feature>
<dbReference type="WBParaSite" id="nRc.2.0.1.t14516-RA">
    <property type="protein sequence ID" value="nRc.2.0.1.t14516-RA"/>
    <property type="gene ID" value="nRc.2.0.1.g14516"/>
</dbReference>
<protein>
    <submittedName>
        <fullName evidence="10">Uncharacterized protein</fullName>
    </submittedName>
</protein>
<keyword evidence="3" id="KW-0032">Aminotransferase</keyword>
<keyword evidence="4" id="KW-0808">Transferase</keyword>
<feature type="region of interest" description="Disordered" evidence="8">
    <location>
        <begin position="130"/>
        <end position="150"/>
    </location>
</feature>
<dbReference type="InterPro" id="IPR005814">
    <property type="entry name" value="Aminotrans_3"/>
</dbReference>
<evidence type="ECO:0000256" key="8">
    <source>
        <dbReference type="SAM" id="MobiDB-lite"/>
    </source>
</evidence>
<dbReference type="CDD" id="cd00610">
    <property type="entry name" value="OAT_like"/>
    <property type="match status" value="1"/>
</dbReference>
<dbReference type="SUPFAM" id="SSF53383">
    <property type="entry name" value="PLP-dependent transferases"/>
    <property type="match status" value="1"/>
</dbReference>
<name>A0A915IKH9_ROMCU</name>
<dbReference type="PANTHER" id="PTHR43206:SF1">
    <property type="entry name" value="4-AMINOBUTYRATE AMINOTRANSFERASE, MITOCHONDRIAL"/>
    <property type="match status" value="1"/>
</dbReference>
<dbReference type="GO" id="GO:0009450">
    <property type="term" value="P:gamma-aminobutyric acid catabolic process"/>
    <property type="evidence" value="ECO:0007669"/>
    <property type="project" value="TreeGrafter"/>
</dbReference>
<dbReference type="Gene3D" id="3.40.640.10">
    <property type="entry name" value="Type I PLP-dependent aspartate aminotransferase-like (Major domain)"/>
    <property type="match status" value="2"/>
</dbReference>
<evidence type="ECO:0000256" key="2">
    <source>
        <dbReference type="ARBA" id="ARBA00008954"/>
    </source>
</evidence>
<evidence type="ECO:0000256" key="6">
    <source>
        <dbReference type="ARBA" id="ARBA00048021"/>
    </source>
</evidence>
<dbReference type="InterPro" id="IPR015421">
    <property type="entry name" value="PyrdxlP-dep_Trfase_major"/>
</dbReference>
<dbReference type="GO" id="GO:0034386">
    <property type="term" value="F:4-aminobutyrate:2-oxoglutarate transaminase activity"/>
    <property type="evidence" value="ECO:0007669"/>
    <property type="project" value="UniProtKB-EC"/>
</dbReference>
<evidence type="ECO:0000256" key="5">
    <source>
        <dbReference type="ARBA" id="ARBA00022898"/>
    </source>
</evidence>
<dbReference type="InterPro" id="IPR015424">
    <property type="entry name" value="PyrdxlP-dep_Trfase"/>
</dbReference>
<reference evidence="10" key="1">
    <citation type="submission" date="2022-11" db="UniProtKB">
        <authorList>
            <consortium name="WormBaseParasite"/>
        </authorList>
    </citation>
    <scope>IDENTIFICATION</scope>
</reference>